<dbReference type="AlphaFoldDB" id="A0A6N4VCQ0"/>
<reference evidence="1 2" key="1">
    <citation type="journal article" date="2019" name="Emerg. Microbes Infect.">
        <title>Comprehensive subspecies identification of 175 nontuberculous mycobacteria species based on 7547 genomic profiles.</title>
        <authorList>
            <person name="Matsumoto Y."/>
            <person name="Kinjo T."/>
            <person name="Motooka D."/>
            <person name="Nabeya D."/>
            <person name="Jung N."/>
            <person name="Uechi K."/>
            <person name="Horii T."/>
            <person name="Iida T."/>
            <person name="Fujita J."/>
            <person name="Nakamura S."/>
        </authorList>
    </citation>
    <scope>NUCLEOTIDE SEQUENCE [LARGE SCALE GENOMIC DNA]</scope>
    <source>
        <strain evidence="1 2">JCM 12603</strain>
    </source>
</reference>
<evidence type="ECO:0000313" key="2">
    <source>
        <dbReference type="Proteomes" id="UP000466785"/>
    </source>
</evidence>
<sequence>MVVGPGASSGSVVNGCDWAESNLAQPATARSPAHIKAHTAVAAVRADRRFLMLARLRIVRRCAPRATRACCANRYEGAPG</sequence>
<protein>
    <submittedName>
        <fullName evidence="1">Uncharacterized protein</fullName>
    </submittedName>
</protein>
<dbReference type="KEGG" id="mpof:MPOR_24530"/>
<name>A0A6N4VCQ0_9MYCO</name>
<accession>A0A6N4VCQ0</accession>
<gene>
    <name evidence="1" type="ORF">MPOR_24530</name>
</gene>
<dbReference type="Proteomes" id="UP000466785">
    <property type="component" value="Chromosome"/>
</dbReference>
<organism evidence="1 2">
    <name type="scientific">Mycolicibacterium poriferae</name>
    <dbReference type="NCBI Taxonomy" id="39694"/>
    <lineage>
        <taxon>Bacteria</taxon>
        <taxon>Bacillati</taxon>
        <taxon>Actinomycetota</taxon>
        <taxon>Actinomycetes</taxon>
        <taxon>Mycobacteriales</taxon>
        <taxon>Mycobacteriaceae</taxon>
        <taxon>Mycolicibacterium</taxon>
    </lineage>
</organism>
<dbReference type="EMBL" id="AP022570">
    <property type="protein sequence ID" value="BBX51427.1"/>
    <property type="molecule type" value="Genomic_DNA"/>
</dbReference>
<proteinExistence type="predicted"/>
<keyword evidence="2" id="KW-1185">Reference proteome</keyword>
<evidence type="ECO:0000313" key="1">
    <source>
        <dbReference type="EMBL" id="BBX51427.1"/>
    </source>
</evidence>